<dbReference type="EMBL" id="NWUJ01000002">
    <property type="protein sequence ID" value="PFH37132.1"/>
    <property type="molecule type" value="Genomic_DNA"/>
</dbReference>
<dbReference type="VEuPathDB" id="ToxoDB:BESB_035900"/>
<dbReference type="Proteomes" id="UP000224006">
    <property type="component" value="Chromosome II"/>
</dbReference>
<comment type="caution">
    <text evidence="3">The sequence shown here is derived from an EMBL/GenBank/DDBJ whole genome shotgun (WGS) entry which is preliminary data.</text>
</comment>
<keyword evidence="2" id="KW-0732">Signal</keyword>
<reference evidence="3 4" key="1">
    <citation type="submission" date="2017-09" db="EMBL/GenBank/DDBJ databases">
        <title>Genome sequencing of Besnoitia besnoiti strain Bb-Ger1.</title>
        <authorList>
            <person name="Schares G."/>
            <person name="Venepally P."/>
            <person name="Lorenzi H.A."/>
        </authorList>
    </citation>
    <scope>NUCLEOTIDE SEQUENCE [LARGE SCALE GENOMIC DNA]</scope>
    <source>
        <strain evidence="3 4">Bb-Ger1</strain>
    </source>
</reference>
<evidence type="ECO:0000256" key="2">
    <source>
        <dbReference type="SAM" id="SignalP"/>
    </source>
</evidence>
<proteinExistence type="predicted"/>
<organism evidence="3 4">
    <name type="scientific">Besnoitia besnoiti</name>
    <name type="common">Apicomplexan protozoan</name>
    <dbReference type="NCBI Taxonomy" id="94643"/>
    <lineage>
        <taxon>Eukaryota</taxon>
        <taxon>Sar</taxon>
        <taxon>Alveolata</taxon>
        <taxon>Apicomplexa</taxon>
        <taxon>Conoidasida</taxon>
        <taxon>Coccidia</taxon>
        <taxon>Eucoccidiorida</taxon>
        <taxon>Eimeriorina</taxon>
        <taxon>Sarcocystidae</taxon>
        <taxon>Besnoitia</taxon>
    </lineage>
</organism>
<feature type="chain" id="PRO_5013332784" evidence="2">
    <location>
        <begin position="26"/>
        <end position="221"/>
    </location>
</feature>
<feature type="region of interest" description="Disordered" evidence="1">
    <location>
        <begin position="53"/>
        <end position="165"/>
    </location>
</feature>
<accession>A0A2A9MNB3</accession>
<dbReference type="AlphaFoldDB" id="A0A2A9MNB3"/>
<feature type="region of interest" description="Disordered" evidence="1">
    <location>
        <begin position="188"/>
        <end position="209"/>
    </location>
</feature>
<dbReference type="KEGG" id="bbes:BESB_035900"/>
<evidence type="ECO:0000313" key="3">
    <source>
        <dbReference type="EMBL" id="PFH37132.1"/>
    </source>
</evidence>
<evidence type="ECO:0000256" key="1">
    <source>
        <dbReference type="SAM" id="MobiDB-lite"/>
    </source>
</evidence>
<dbReference type="RefSeq" id="XP_029221141.1">
    <property type="nucleotide sequence ID" value="XM_029362176.1"/>
</dbReference>
<feature type="signal peptide" evidence="2">
    <location>
        <begin position="1"/>
        <end position="25"/>
    </location>
</feature>
<keyword evidence="4" id="KW-1185">Reference proteome</keyword>
<dbReference type="GeneID" id="40308571"/>
<evidence type="ECO:0000313" key="4">
    <source>
        <dbReference type="Proteomes" id="UP000224006"/>
    </source>
</evidence>
<name>A0A2A9MNB3_BESBE</name>
<gene>
    <name evidence="3" type="ORF">BESB_035900</name>
</gene>
<protein>
    <submittedName>
        <fullName evidence="3">Uncharacterized protein</fullName>
    </submittedName>
</protein>
<feature type="compositionally biased region" description="Polar residues" evidence="1">
    <location>
        <begin position="96"/>
        <end position="110"/>
    </location>
</feature>
<sequence>MTGKTRVRFALAALAVTAVASVLQSEAITTGPRAVKSGTRLVGAAARRVLDTAARQARPATAAGRLGTPAGSTPPGAVSPPVWASEKVPQRESLASRVSSLAGGTSQQHFVNPEGGDTGGEDDTGLVDQNEAGDPSRGPGGPKDINAALAGTPAGMYAGSNSNLTPEEKRGLLKFEQKYSRVRKQALMAGQHLNNDRDSRGRLRRGAVGRAVKYANDNYTD</sequence>
<feature type="compositionally biased region" description="Low complexity" evidence="1">
    <location>
        <begin position="53"/>
        <end position="63"/>
    </location>
</feature>